<dbReference type="InterPro" id="IPR013087">
    <property type="entry name" value="Znf_C2H2_type"/>
</dbReference>
<dbReference type="EMBL" id="OV121133">
    <property type="protein sequence ID" value="CAH0551366.1"/>
    <property type="molecule type" value="Genomic_DNA"/>
</dbReference>
<evidence type="ECO:0000256" key="7">
    <source>
        <dbReference type="ARBA" id="ARBA00022771"/>
    </source>
</evidence>
<comment type="subcellular location">
    <subcellularLocation>
        <location evidence="2">Nucleus</location>
    </subcellularLocation>
</comment>
<keyword evidence="10" id="KW-0539">Nucleus</keyword>
<dbReference type="GO" id="GO:0003677">
    <property type="term" value="F:DNA binding"/>
    <property type="evidence" value="ECO:0007669"/>
    <property type="project" value="UniProtKB-KW"/>
</dbReference>
<accession>A0A9P0AZL0</accession>
<feature type="domain" description="C2H2-type" evidence="13">
    <location>
        <begin position="124"/>
        <end position="151"/>
    </location>
</feature>
<dbReference type="AlphaFoldDB" id="A0A9P0AZL0"/>
<evidence type="ECO:0000256" key="12">
    <source>
        <dbReference type="SAM" id="MobiDB-lite"/>
    </source>
</evidence>
<proteinExistence type="predicted"/>
<dbReference type="Gene3D" id="3.30.160.60">
    <property type="entry name" value="Classic Zinc Finger"/>
    <property type="match status" value="2"/>
</dbReference>
<name>A0A9P0AZL0_BRAAE</name>
<keyword evidence="5" id="KW-0479">Metal-binding</keyword>
<feature type="domain" description="C2H2-type" evidence="13">
    <location>
        <begin position="317"/>
        <end position="344"/>
    </location>
</feature>
<sequence>MSSSFEQNNPVNININDLVGCSEISNGYGYSESQPSTSNSMVKMERDSDSENDSCDTMDFDGMKDEPPEGFDMIEAKVEMEEGAALDTRNTTLKQHKCFDIYCNFTTTNIIRLNYHMEEHGTQYQCPKCTFSSRNKYRFQYHLNKHEGEQKYYKCQFCMYTSFDKYLLVSHEATQHSECETVRNVSDTVCLKIDGTEKKDSVQEDVSTFGECFNKVEKFCKYMVATETKDLEIYKCTIFSCRFKTKDKYRYKTHLEEHNSLYKCPKCNFQSKNKYRYTYHVQKHSSKICYYKCLKCPFKTTDKYRFKYHKNGHNTEHVCPECGFKTTNKYSLKTHIMRHQNLKNKCNNLSAFRRHTKHFKKDNKIEKIKCVKNETNEDEPDDIFEEFVDQDL</sequence>
<keyword evidence="7 11" id="KW-0863">Zinc-finger</keyword>
<evidence type="ECO:0000256" key="10">
    <source>
        <dbReference type="ARBA" id="ARBA00023242"/>
    </source>
</evidence>
<keyword evidence="9" id="KW-0238">DNA-binding</keyword>
<evidence type="ECO:0000256" key="11">
    <source>
        <dbReference type="PROSITE-ProRule" id="PRU00042"/>
    </source>
</evidence>
<keyword evidence="15" id="KW-1185">Reference proteome</keyword>
<keyword evidence="6" id="KW-0677">Repeat</keyword>
<feature type="region of interest" description="Disordered" evidence="12">
    <location>
        <begin position="29"/>
        <end position="61"/>
    </location>
</feature>
<dbReference type="GO" id="GO:0008270">
    <property type="term" value="F:zinc ion binding"/>
    <property type="evidence" value="ECO:0007669"/>
    <property type="project" value="UniProtKB-KW"/>
</dbReference>
<evidence type="ECO:0000256" key="2">
    <source>
        <dbReference type="ARBA" id="ARBA00004123"/>
    </source>
</evidence>
<comment type="function">
    <text evidence="1">Gap class segmentation protein that controls development of head structures.</text>
</comment>
<feature type="compositionally biased region" description="Polar residues" evidence="12">
    <location>
        <begin position="31"/>
        <end position="41"/>
    </location>
</feature>
<evidence type="ECO:0000256" key="4">
    <source>
        <dbReference type="ARBA" id="ARBA00022492"/>
    </source>
</evidence>
<keyword evidence="4" id="KW-0217">Developmental protein</keyword>
<evidence type="ECO:0000256" key="5">
    <source>
        <dbReference type="ARBA" id="ARBA00022723"/>
    </source>
</evidence>
<keyword evidence="8" id="KW-0862">Zinc</keyword>
<feature type="compositionally biased region" description="Acidic residues" evidence="12">
    <location>
        <begin position="50"/>
        <end position="59"/>
    </location>
</feature>
<evidence type="ECO:0000256" key="8">
    <source>
        <dbReference type="ARBA" id="ARBA00022833"/>
    </source>
</evidence>
<evidence type="ECO:0000256" key="1">
    <source>
        <dbReference type="ARBA" id="ARBA00003983"/>
    </source>
</evidence>
<organism evidence="14 15">
    <name type="scientific">Brassicogethes aeneus</name>
    <name type="common">Rape pollen beetle</name>
    <name type="synonym">Meligethes aeneus</name>
    <dbReference type="NCBI Taxonomy" id="1431903"/>
    <lineage>
        <taxon>Eukaryota</taxon>
        <taxon>Metazoa</taxon>
        <taxon>Ecdysozoa</taxon>
        <taxon>Arthropoda</taxon>
        <taxon>Hexapoda</taxon>
        <taxon>Insecta</taxon>
        <taxon>Pterygota</taxon>
        <taxon>Neoptera</taxon>
        <taxon>Endopterygota</taxon>
        <taxon>Coleoptera</taxon>
        <taxon>Polyphaga</taxon>
        <taxon>Cucujiformia</taxon>
        <taxon>Nitidulidae</taxon>
        <taxon>Meligethinae</taxon>
        <taxon>Brassicogethes</taxon>
    </lineage>
</organism>
<evidence type="ECO:0000256" key="3">
    <source>
        <dbReference type="ARBA" id="ARBA00013638"/>
    </source>
</evidence>
<dbReference type="GO" id="GO:0005634">
    <property type="term" value="C:nucleus"/>
    <property type="evidence" value="ECO:0007669"/>
    <property type="project" value="UniProtKB-SubCell"/>
</dbReference>
<evidence type="ECO:0000259" key="13">
    <source>
        <dbReference type="PROSITE" id="PS50157"/>
    </source>
</evidence>
<dbReference type="OrthoDB" id="3561125at2759"/>
<gene>
    <name evidence="14" type="ORF">MELIAE_LOCUS4000</name>
</gene>
<dbReference type="PROSITE" id="PS50157">
    <property type="entry name" value="ZINC_FINGER_C2H2_2"/>
    <property type="match status" value="2"/>
</dbReference>
<reference evidence="14" key="1">
    <citation type="submission" date="2021-12" db="EMBL/GenBank/DDBJ databases">
        <authorList>
            <person name="King R."/>
        </authorList>
    </citation>
    <scope>NUCLEOTIDE SEQUENCE</scope>
</reference>
<protein>
    <recommendedName>
        <fullName evidence="3">Protein hunchback</fullName>
    </recommendedName>
</protein>
<evidence type="ECO:0000313" key="14">
    <source>
        <dbReference type="EMBL" id="CAH0551366.1"/>
    </source>
</evidence>
<evidence type="ECO:0000313" key="15">
    <source>
        <dbReference type="Proteomes" id="UP001154078"/>
    </source>
</evidence>
<dbReference type="PANTHER" id="PTHR24392:SF49">
    <property type="entry name" value="PROTEIN HUNCHBACK"/>
    <property type="match status" value="1"/>
</dbReference>
<dbReference type="PANTHER" id="PTHR24392">
    <property type="entry name" value="ZINC FINGER PROTEIN"/>
    <property type="match status" value="1"/>
</dbReference>
<keyword evidence="4" id="KW-0302">Gap protein</keyword>
<evidence type="ECO:0000256" key="9">
    <source>
        <dbReference type="ARBA" id="ARBA00023125"/>
    </source>
</evidence>
<dbReference type="Proteomes" id="UP001154078">
    <property type="component" value="Chromosome 2"/>
</dbReference>
<evidence type="ECO:0000256" key="6">
    <source>
        <dbReference type="ARBA" id="ARBA00022737"/>
    </source>
</evidence>
<dbReference type="SMART" id="SM00355">
    <property type="entry name" value="ZnF_C2H2"/>
    <property type="match status" value="7"/>
</dbReference>